<dbReference type="InterPro" id="IPR008271">
    <property type="entry name" value="Ser/Thr_kinase_AS"/>
</dbReference>
<comment type="catalytic activity">
    <reaction evidence="7">
        <text>L-threonyl-[protein] + ATP = O-phospho-L-threonyl-[protein] + ADP + H(+)</text>
        <dbReference type="Rhea" id="RHEA:46608"/>
        <dbReference type="Rhea" id="RHEA-COMP:11060"/>
        <dbReference type="Rhea" id="RHEA-COMP:11605"/>
        <dbReference type="ChEBI" id="CHEBI:15378"/>
        <dbReference type="ChEBI" id="CHEBI:30013"/>
        <dbReference type="ChEBI" id="CHEBI:30616"/>
        <dbReference type="ChEBI" id="CHEBI:61977"/>
        <dbReference type="ChEBI" id="CHEBI:456216"/>
        <dbReference type="EC" id="2.7.11.1"/>
    </reaction>
</comment>
<gene>
    <name evidence="13" type="ORF">WMY93_020736</name>
</gene>
<dbReference type="PROSITE" id="PS50011">
    <property type="entry name" value="PROTEIN_KINASE_DOM"/>
    <property type="match status" value="1"/>
</dbReference>
<keyword evidence="4 9" id="KW-0547">Nucleotide-binding</keyword>
<dbReference type="SMART" id="SM00220">
    <property type="entry name" value="S_TKc"/>
    <property type="match status" value="1"/>
</dbReference>
<dbReference type="InterPro" id="IPR017441">
    <property type="entry name" value="Protein_kinase_ATP_BS"/>
</dbReference>
<evidence type="ECO:0000256" key="7">
    <source>
        <dbReference type="ARBA" id="ARBA00047899"/>
    </source>
</evidence>
<dbReference type="GO" id="GO:0050321">
    <property type="term" value="F:tau-protein kinase activity"/>
    <property type="evidence" value="ECO:0007669"/>
    <property type="project" value="TreeGrafter"/>
</dbReference>
<evidence type="ECO:0000256" key="1">
    <source>
        <dbReference type="ARBA" id="ARBA00012513"/>
    </source>
</evidence>
<dbReference type="EMBL" id="JBBPFD010000015">
    <property type="protein sequence ID" value="KAK7895411.1"/>
    <property type="molecule type" value="Genomic_DNA"/>
</dbReference>
<evidence type="ECO:0000256" key="10">
    <source>
        <dbReference type="RuleBase" id="RU000304"/>
    </source>
</evidence>
<evidence type="ECO:0000256" key="8">
    <source>
        <dbReference type="ARBA" id="ARBA00048679"/>
    </source>
</evidence>
<name>A0AAW0NEI4_9GOBI</name>
<dbReference type="AlphaFoldDB" id="A0AAW0NEI4"/>
<evidence type="ECO:0000256" key="11">
    <source>
        <dbReference type="SAM" id="MobiDB-lite"/>
    </source>
</evidence>
<keyword evidence="2 10" id="KW-0723">Serine/threonine-protein kinase</keyword>
<sequence>MLSALSRTSSRQHGALCNHGPSGLEMVTLDRNHAPEKWTRRRCAADERTLGKTPVLFLITCGGEMRVNQYTVQSPRPHHSRYSLTDTSEEGPLEEDEEEEPKKKVTTPLQRLTTDMCRDERTIKELVIGRRVGFYKVRGEIGYGTFSRVKLGFHALTKDKVALKILDKARLDAAAQRLLQREISSLESLHHPNMVRLYEVVDTPSRLYLVQEYAGGGDLSHHIYTYGKLSDHFSKITFAQILAAVKYMHSQNIVHRDLKAENVLFTLSGSVKVADLGFSVRLSNRNQQLETLCGSPPYAAPELFQEQSYLGPPVDVWAMGVLLFFMVTGTMPFRAETMGKLRRCILTGTYEIPPTVPGPCQRLIRGILKACPADRCALDQMLGCDWLLPVEFPWAYGKAAEGSGSVLDVEEERDVRASMSALGFTEQHLKNNPVSDSRSPVGGVYRILLHRAELSRGADTLPVVRGVVRDPKREGLRAYRGLRHTSKFCTIT</sequence>
<dbReference type="SUPFAM" id="SSF56112">
    <property type="entry name" value="Protein kinase-like (PK-like)"/>
    <property type="match status" value="1"/>
</dbReference>
<dbReference type="InterPro" id="IPR000719">
    <property type="entry name" value="Prot_kinase_dom"/>
</dbReference>
<evidence type="ECO:0000256" key="3">
    <source>
        <dbReference type="ARBA" id="ARBA00022679"/>
    </source>
</evidence>
<accession>A0AAW0NEI4</accession>
<dbReference type="PROSITE" id="PS00108">
    <property type="entry name" value="PROTEIN_KINASE_ST"/>
    <property type="match status" value="1"/>
</dbReference>
<feature type="region of interest" description="Disordered" evidence="11">
    <location>
        <begin position="1"/>
        <end position="22"/>
    </location>
</feature>
<comment type="similarity">
    <text evidence="10">Belongs to the protein kinase superfamily.</text>
</comment>
<evidence type="ECO:0000259" key="12">
    <source>
        <dbReference type="PROSITE" id="PS50011"/>
    </source>
</evidence>
<evidence type="ECO:0000256" key="2">
    <source>
        <dbReference type="ARBA" id="ARBA00022527"/>
    </source>
</evidence>
<dbReference type="FunFam" id="1.10.510.10:FF:000571">
    <property type="entry name" value="Maternal embryonic leucine zipper kinase"/>
    <property type="match status" value="1"/>
</dbReference>
<dbReference type="PROSITE" id="PS00107">
    <property type="entry name" value="PROTEIN_KINASE_ATP"/>
    <property type="match status" value="1"/>
</dbReference>
<keyword evidence="14" id="KW-1185">Reference proteome</keyword>
<dbReference type="GO" id="GO:0035556">
    <property type="term" value="P:intracellular signal transduction"/>
    <property type="evidence" value="ECO:0007669"/>
    <property type="project" value="TreeGrafter"/>
</dbReference>
<dbReference type="GO" id="GO:0005524">
    <property type="term" value="F:ATP binding"/>
    <property type="evidence" value="ECO:0007669"/>
    <property type="project" value="UniProtKB-UniRule"/>
</dbReference>
<dbReference type="Proteomes" id="UP001460270">
    <property type="component" value="Unassembled WGS sequence"/>
</dbReference>
<proteinExistence type="inferred from homology"/>
<feature type="binding site" evidence="9">
    <location>
        <position position="164"/>
    </location>
    <ligand>
        <name>ATP</name>
        <dbReference type="ChEBI" id="CHEBI:30616"/>
    </ligand>
</feature>
<evidence type="ECO:0000256" key="4">
    <source>
        <dbReference type="ARBA" id="ARBA00022741"/>
    </source>
</evidence>
<dbReference type="PANTHER" id="PTHR24346">
    <property type="entry name" value="MAP/MICROTUBULE AFFINITY-REGULATING KINASE"/>
    <property type="match status" value="1"/>
</dbReference>
<dbReference type="PANTHER" id="PTHR24346:SF35">
    <property type="entry name" value="SERINE_THREONINE-PROTEIN KINASE NIM1-LIKE"/>
    <property type="match status" value="1"/>
</dbReference>
<organism evidence="13 14">
    <name type="scientific">Mugilogobius chulae</name>
    <name type="common">yellowstripe goby</name>
    <dbReference type="NCBI Taxonomy" id="88201"/>
    <lineage>
        <taxon>Eukaryota</taxon>
        <taxon>Metazoa</taxon>
        <taxon>Chordata</taxon>
        <taxon>Craniata</taxon>
        <taxon>Vertebrata</taxon>
        <taxon>Euteleostomi</taxon>
        <taxon>Actinopterygii</taxon>
        <taxon>Neopterygii</taxon>
        <taxon>Teleostei</taxon>
        <taxon>Neoteleostei</taxon>
        <taxon>Acanthomorphata</taxon>
        <taxon>Gobiaria</taxon>
        <taxon>Gobiiformes</taxon>
        <taxon>Gobioidei</taxon>
        <taxon>Gobiidae</taxon>
        <taxon>Gobionellinae</taxon>
        <taxon>Mugilogobius</taxon>
    </lineage>
</organism>
<evidence type="ECO:0000313" key="14">
    <source>
        <dbReference type="Proteomes" id="UP001460270"/>
    </source>
</evidence>
<dbReference type="Gene3D" id="1.10.510.10">
    <property type="entry name" value="Transferase(Phosphotransferase) domain 1"/>
    <property type="match status" value="1"/>
</dbReference>
<protein>
    <recommendedName>
        <fullName evidence="1">non-specific serine/threonine protein kinase</fullName>
        <ecNumber evidence="1">2.7.11.1</ecNumber>
    </recommendedName>
</protein>
<dbReference type="InterPro" id="IPR011009">
    <property type="entry name" value="Kinase-like_dom_sf"/>
</dbReference>
<dbReference type="Pfam" id="PF00069">
    <property type="entry name" value="Pkinase"/>
    <property type="match status" value="1"/>
</dbReference>
<evidence type="ECO:0000313" key="13">
    <source>
        <dbReference type="EMBL" id="KAK7895411.1"/>
    </source>
</evidence>
<feature type="compositionally biased region" description="Polar residues" evidence="11">
    <location>
        <begin position="1"/>
        <end position="12"/>
    </location>
</feature>
<keyword evidence="6 9" id="KW-0067">ATP-binding</keyword>
<dbReference type="FunFam" id="3.30.200.20:FF:000003">
    <property type="entry name" value="Non-specific serine/threonine protein kinase"/>
    <property type="match status" value="1"/>
</dbReference>
<dbReference type="GO" id="GO:0005737">
    <property type="term" value="C:cytoplasm"/>
    <property type="evidence" value="ECO:0007669"/>
    <property type="project" value="TreeGrafter"/>
</dbReference>
<dbReference type="EC" id="2.7.11.1" evidence="1"/>
<keyword evidence="3" id="KW-0808">Transferase</keyword>
<comment type="caution">
    <text evidence="13">The sequence shown here is derived from an EMBL/GenBank/DDBJ whole genome shotgun (WGS) entry which is preliminary data.</text>
</comment>
<feature type="compositionally biased region" description="Acidic residues" evidence="11">
    <location>
        <begin position="87"/>
        <end position="99"/>
    </location>
</feature>
<feature type="region of interest" description="Disordered" evidence="11">
    <location>
        <begin position="71"/>
        <end position="106"/>
    </location>
</feature>
<dbReference type="GO" id="GO:0000226">
    <property type="term" value="P:microtubule cytoskeleton organization"/>
    <property type="evidence" value="ECO:0007669"/>
    <property type="project" value="TreeGrafter"/>
</dbReference>
<evidence type="ECO:0000256" key="5">
    <source>
        <dbReference type="ARBA" id="ARBA00022777"/>
    </source>
</evidence>
<keyword evidence="5" id="KW-0418">Kinase</keyword>
<reference evidence="14" key="1">
    <citation type="submission" date="2024-04" db="EMBL/GenBank/DDBJ databases">
        <title>Salinicola lusitanus LLJ914,a marine bacterium isolated from the Okinawa Trough.</title>
        <authorList>
            <person name="Li J."/>
        </authorList>
    </citation>
    <scope>NUCLEOTIDE SEQUENCE [LARGE SCALE GENOMIC DNA]</scope>
</reference>
<evidence type="ECO:0000256" key="9">
    <source>
        <dbReference type="PROSITE-ProRule" id="PRU10141"/>
    </source>
</evidence>
<feature type="domain" description="Protein kinase" evidence="12">
    <location>
        <begin position="135"/>
        <end position="387"/>
    </location>
</feature>
<evidence type="ECO:0000256" key="6">
    <source>
        <dbReference type="ARBA" id="ARBA00022840"/>
    </source>
</evidence>
<comment type="catalytic activity">
    <reaction evidence="8">
        <text>L-seryl-[protein] + ATP = O-phospho-L-seryl-[protein] + ADP + H(+)</text>
        <dbReference type="Rhea" id="RHEA:17989"/>
        <dbReference type="Rhea" id="RHEA-COMP:9863"/>
        <dbReference type="Rhea" id="RHEA-COMP:11604"/>
        <dbReference type="ChEBI" id="CHEBI:15378"/>
        <dbReference type="ChEBI" id="CHEBI:29999"/>
        <dbReference type="ChEBI" id="CHEBI:30616"/>
        <dbReference type="ChEBI" id="CHEBI:83421"/>
        <dbReference type="ChEBI" id="CHEBI:456216"/>
        <dbReference type="EC" id="2.7.11.1"/>
    </reaction>
</comment>